<accession>A0A1E5V771</accession>
<protein>
    <submittedName>
        <fullName evidence="2">Uncharacterized protein</fullName>
    </submittedName>
</protein>
<feature type="region of interest" description="Disordered" evidence="1">
    <location>
        <begin position="1"/>
        <end position="31"/>
    </location>
</feature>
<proteinExistence type="predicted"/>
<name>A0A1E5V771_9POAL</name>
<evidence type="ECO:0000313" key="2">
    <source>
        <dbReference type="EMBL" id="OEL20958.1"/>
    </source>
</evidence>
<organism evidence="2 3">
    <name type="scientific">Dichanthelium oligosanthes</name>
    <dbReference type="NCBI Taxonomy" id="888268"/>
    <lineage>
        <taxon>Eukaryota</taxon>
        <taxon>Viridiplantae</taxon>
        <taxon>Streptophyta</taxon>
        <taxon>Embryophyta</taxon>
        <taxon>Tracheophyta</taxon>
        <taxon>Spermatophyta</taxon>
        <taxon>Magnoliopsida</taxon>
        <taxon>Liliopsida</taxon>
        <taxon>Poales</taxon>
        <taxon>Poaceae</taxon>
        <taxon>PACMAD clade</taxon>
        <taxon>Panicoideae</taxon>
        <taxon>Panicodae</taxon>
        <taxon>Paniceae</taxon>
        <taxon>Dichantheliinae</taxon>
        <taxon>Dichanthelium</taxon>
    </lineage>
</organism>
<dbReference type="EMBL" id="LWDX02049116">
    <property type="protein sequence ID" value="OEL20958.1"/>
    <property type="molecule type" value="Genomic_DNA"/>
</dbReference>
<dbReference type="Proteomes" id="UP000095767">
    <property type="component" value="Unassembled WGS sequence"/>
</dbReference>
<gene>
    <name evidence="2" type="ORF">BAE44_0018017</name>
</gene>
<feature type="compositionally biased region" description="Basic and acidic residues" evidence="1">
    <location>
        <begin position="12"/>
        <end position="24"/>
    </location>
</feature>
<reference evidence="2 3" key="1">
    <citation type="submission" date="2016-09" db="EMBL/GenBank/DDBJ databases">
        <title>The draft genome of Dichanthelium oligosanthes: A C3 panicoid grass species.</title>
        <authorList>
            <person name="Studer A.J."/>
            <person name="Schnable J.C."/>
            <person name="Brutnell T.P."/>
        </authorList>
    </citation>
    <scope>NUCLEOTIDE SEQUENCE [LARGE SCALE GENOMIC DNA]</scope>
    <source>
        <strain evidence="3">cv. Kellogg 1175</strain>
        <tissue evidence="2">Leaf</tissue>
    </source>
</reference>
<evidence type="ECO:0000313" key="3">
    <source>
        <dbReference type="Proteomes" id="UP000095767"/>
    </source>
</evidence>
<sequence>LPNRQRLTSVERLIHSDPRRDLPAAHHTSGSRQLLSLLI</sequence>
<keyword evidence="3" id="KW-1185">Reference proteome</keyword>
<dbReference type="AlphaFoldDB" id="A0A1E5V771"/>
<evidence type="ECO:0000256" key="1">
    <source>
        <dbReference type="SAM" id="MobiDB-lite"/>
    </source>
</evidence>
<feature type="non-terminal residue" evidence="2">
    <location>
        <position position="1"/>
    </location>
</feature>
<comment type="caution">
    <text evidence="2">The sequence shown here is derived from an EMBL/GenBank/DDBJ whole genome shotgun (WGS) entry which is preliminary data.</text>
</comment>